<keyword evidence="2" id="KW-0479">Metal-binding</keyword>
<dbReference type="EMBL" id="LN483116">
    <property type="protein sequence ID" value="CDZ96259.1"/>
    <property type="molecule type" value="Genomic_DNA"/>
</dbReference>
<evidence type="ECO:0000256" key="5">
    <source>
        <dbReference type="ARBA" id="ARBA00023242"/>
    </source>
</evidence>
<dbReference type="CDD" id="cd20908">
    <property type="entry name" value="SUF4-like"/>
    <property type="match status" value="1"/>
</dbReference>
<evidence type="ECO:0000313" key="9">
    <source>
        <dbReference type="EMBL" id="CDZ96259.1"/>
    </source>
</evidence>
<dbReference type="PROSITE" id="PS50157">
    <property type="entry name" value="ZINC_FINGER_C2H2_2"/>
    <property type="match status" value="1"/>
</dbReference>
<dbReference type="PROSITE" id="PS00028">
    <property type="entry name" value="ZINC_FINGER_C2H2_1"/>
    <property type="match status" value="1"/>
</dbReference>
<feature type="compositionally biased region" description="Pro residues" evidence="7">
    <location>
        <begin position="189"/>
        <end position="255"/>
    </location>
</feature>
<evidence type="ECO:0000256" key="6">
    <source>
        <dbReference type="PROSITE-ProRule" id="PRU00042"/>
    </source>
</evidence>
<name>A0A0F7SG90_PHARH</name>
<dbReference type="SMART" id="SM00355">
    <property type="entry name" value="ZnF_C2H2"/>
    <property type="match status" value="2"/>
</dbReference>
<accession>A0A0F7SG90</accession>
<protein>
    <submittedName>
        <fullName evidence="9">Zinc finger protein 207</fullName>
    </submittedName>
</protein>
<comment type="subcellular location">
    <subcellularLocation>
        <location evidence="1">Nucleus</location>
    </subcellularLocation>
</comment>
<evidence type="ECO:0000256" key="4">
    <source>
        <dbReference type="ARBA" id="ARBA00022833"/>
    </source>
</evidence>
<feature type="domain" description="C2H2-type" evidence="8">
    <location>
        <begin position="39"/>
        <end position="67"/>
    </location>
</feature>
<evidence type="ECO:0000256" key="7">
    <source>
        <dbReference type="SAM" id="MobiDB-lite"/>
    </source>
</evidence>
<dbReference type="GO" id="GO:0008270">
    <property type="term" value="F:zinc ion binding"/>
    <property type="evidence" value="ECO:0007669"/>
    <property type="project" value="UniProtKB-KW"/>
</dbReference>
<keyword evidence="5" id="KW-0539">Nucleus</keyword>
<dbReference type="AlphaFoldDB" id="A0A0F7SG90"/>
<dbReference type="PANTHER" id="PTHR23215">
    <property type="entry name" value="ZINC FINGER PROTEIN 207"/>
    <property type="match status" value="1"/>
</dbReference>
<keyword evidence="3 6" id="KW-0863">Zinc-finger</keyword>
<evidence type="ECO:0000259" key="8">
    <source>
        <dbReference type="PROSITE" id="PS50157"/>
    </source>
</evidence>
<sequence length="290" mass="30410">MGKRKSKSKQLVQKPVCYYCEREFEDEKVLMQHQKAKHFKCRLCPRKLNTAGGLAVHIQQVHKLEPEKLDNCLPGRDGYDVEIFGMEGFPADALKEYRQRKAEEAGINPQAAEKKTVKRVRISYAPISEADLQAQLKAHIALMKGPVSGGVMAPPPGFGLPPPGLAGGIPPPSFAFPPGGGGMGMPPMPPPGMFRPPFPLPGPPPGWRPGMPVPPFPQAGGPFPPPSALSPFPPAPGQTSPFPPPNGSSPFPPPSSAAAQGNSPFGAPGSGSTPGPGLSPLPPSSIAPMS</sequence>
<dbReference type="GO" id="GO:0005634">
    <property type="term" value="C:nucleus"/>
    <property type="evidence" value="ECO:0007669"/>
    <property type="project" value="UniProtKB-SubCell"/>
</dbReference>
<dbReference type="InterPro" id="IPR013087">
    <property type="entry name" value="Znf_C2H2_type"/>
</dbReference>
<evidence type="ECO:0000256" key="3">
    <source>
        <dbReference type="ARBA" id="ARBA00022771"/>
    </source>
</evidence>
<evidence type="ECO:0000256" key="2">
    <source>
        <dbReference type="ARBA" id="ARBA00022723"/>
    </source>
</evidence>
<proteinExistence type="predicted"/>
<dbReference type="PANTHER" id="PTHR23215:SF0">
    <property type="entry name" value="BUB3-INTERACTING AND GLEBS MOTIF-CONTAINING PROTEIN ZNF207"/>
    <property type="match status" value="1"/>
</dbReference>
<organism evidence="9">
    <name type="scientific">Phaffia rhodozyma</name>
    <name type="common">Yeast</name>
    <name type="synonym">Xanthophyllomyces dendrorhous</name>
    <dbReference type="NCBI Taxonomy" id="264483"/>
    <lineage>
        <taxon>Eukaryota</taxon>
        <taxon>Fungi</taxon>
        <taxon>Dikarya</taxon>
        <taxon>Basidiomycota</taxon>
        <taxon>Agaricomycotina</taxon>
        <taxon>Tremellomycetes</taxon>
        <taxon>Cystofilobasidiales</taxon>
        <taxon>Mrakiaceae</taxon>
        <taxon>Phaffia</taxon>
    </lineage>
</organism>
<feature type="compositionally biased region" description="Pro residues" evidence="7">
    <location>
        <begin position="277"/>
        <end position="290"/>
    </location>
</feature>
<evidence type="ECO:0000256" key="1">
    <source>
        <dbReference type="ARBA" id="ARBA00004123"/>
    </source>
</evidence>
<reference evidence="9" key="1">
    <citation type="submission" date="2014-08" db="EMBL/GenBank/DDBJ databases">
        <authorList>
            <person name="Sharma Rahul"/>
            <person name="Thines Marco"/>
        </authorList>
    </citation>
    <scope>NUCLEOTIDE SEQUENCE</scope>
</reference>
<keyword evidence="4" id="KW-0862">Zinc</keyword>
<feature type="region of interest" description="Disordered" evidence="7">
    <location>
        <begin position="189"/>
        <end position="290"/>
    </location>
</feature>
<dbReference type="Gene3D" id="3.30.160.60">
    <property type="entry name" value="Classic Zinc Finger"/>
    <property type="match status" value="1"/>
</dbReference>